<protein>
    <submittedName>
        <fullName evidence="2">Uncharacterized protein</fullName>
    </submittedName>
</protein>
<proteinExistence type="predicted"/>
<dbReference type="PATRIC" id="fig|362413.3.peg.2752"/>
<dbReference type="EMBL" id="JRLF01000015">
    <property type="protein sequence ID" value="KQB37638.1"/>
    <property type="molecule type" value="Genomic_DNA"/>
</dbReference>
<evidence type="ECO:0000313" key="3">
    <source>
        <dbReference type="Proteomes" id="UP000050443"/>
    </source>
</evidence>
<keyword evidence="1" id="KW-0732">Signal</keyword>
<evidence type="ECO:0000256" key="1">
    <source>
        <dbReference type="SAM" id="SignalP"/>
    </source>
</evidence>
<feature type="chain" id="PRO_5006185562" evidence="1">
    <location>
        <begin position="21"/>
        <end position="205"/>
    </location>
</feature>
<dbReference type="STRING" id="362413.RC62_2804"/>
<feature type="signal peptide" evidence="1">
    <location>
        <begin position="1"/>
        <end position="20"/>
    </location>
</feature>
<dbReference type="Proteomes" id="UP000050443">
    <property type="component" value="Unassembled WGS sequence"/>
</dbReference>
<name>A0A0Q0W0C6_9FLAO</name>
<dbReference type="OrthoDB" id="770076at2"/>
<dbReference type="RefSeq" id="WP_055098371.1">
    <property type="nucleotide sequence ID" value="NZ_JRLF01000015.1"/>
</dbReference>
<gene>
    <name evidence="2" type="ORF">RC62_2804</name>
</gene>
<sequence>MYIRLSLSLFFFCFSTLLFSQTPAKKDAIHKASPNMINADNYVKILWLDNNGTLQLNEDYIKTITDQQRAALGYIATEVGNECHWDGEKKADKSNLKCKLLSALNLGYQCSETHLSFLKKWFKDDLKVLERLQYCNKTESSQKIQDGFVTLKMMTNQSTIKIIYSAVGSDSTAQKKWSWTEESVYSFTKDGIKQTDRKNINGLYN</sequence>
<organism evidence="2 3">
    <name type="scientific">Flavobacterium aquidurense</name>
    <dbReference type="NCBI Taxonomy" id="362413"/>
    <lineage>
        <taxon>Bacteria</taxon>
        <taxon>Pseudomonadati</taxon>
        <taxon>Bacteroidota</taxon>
        <taxon>Flavobacteriia</taxon>
        <taxon>Flavobacteriales</taxon>
        <taxon>Flavobacteriaceae</taxon>
        <taxon>Flavobacterium</taxon>
    </lineage>
</organism>
<comment type="caution">
    <text evidence="2">The sequence shown here is derived from an EMBL/GenBank/DDBJ whole genome shotgun (WGS) entry which is preliminary data.</text>
</comment>
<reference evidence="2 3" key="1">
    <citation type="submission" date="2014-09" db="EMBL/GenBank/DDBJ databases">
        <title>Genome sequence of Flavobacterium aquidurense RC62.</title>
        <authorList>
            <person name="Kim J.F."/>
            <person name="Kwak M.-J."/>
        </authorList>
    </citation>
    <scope>NUCLEOTIDE SEQUENCE [LARGE SCALE GENOMIC DNA]</scope>
    <source>
        <strain evidence="2 3">RC62</strain>
    </source>
</reference>
<evidence type="ECO:0000313" key="2">
    <source>
        <dbReference type="EMBL" id="KQB37638.1"/>
    </source>
</evidence>
<dbReference type="AlphaFoldDB" id="A0A0Q0W0C6"/>
<accession>A0A0Q0W0C6</accession>